<evidence type="ECO:0000313" key="2">
    <source>
        <dbReference type="EMBL" id="MFD2648542.1"/>
    </source>
</evidence>
<dbReference type="SMART" id="SM00642">
    <property type="entry name" value="Aamy"/>
    <property type="match status" value="1"/>
</dbReference>
<dbReference type="CDD" id="cd11336">
    <property type="entry name" value="AmyAc_MTSase"/>
    <property type="match status" value="1"/>
</dbReference>
<dbReference type="RefSeq" id="WP_386833740.1">
    <property type="nucleotide sequence ID" value="NZ_JBHUNP010000001.1"/>
</dbReference>
<dbReference type="Proteomes" id="UP001597521">
    <property type="component" value="Unassembled WGS sequence"/>
</dbReference>
<dbReference type="EMBL" id="JBHUNP010000001">
    <property type="protein sequence ID" value="MFD2648542.1"/>
    <property type="molecule type" value="Genomic_DNA"/>
</dbReference>
<evidence type="ECO:0000313" key="3">
    <source>
        <dbReference type="Proteomes" id="UP001597521"/>
    </source>
</evidence>
<dbReference type="InterPro" id="IPR012767">
    <property type="entry name" value="Trehalose_TreY"/>
</dbReference>
<dbReference type="SUPFAM" id="SSF51445">
    <property type="entry name" value="(Trans)glycosidases"/>
    <property type="match status" value="1"/>
</dbReference>
<dbReference type="InterPro" id="IPR017853">
    <property type="entry name" value="GH"/>
</dbReference>
<evidence type="ECO:0000259" key="1">
    <source>
        <dbReference type="SMART" id="SM00642"/>
    </source>
</evidence>
<dbReference type="Gene3D" id="3.30.1590.10">
    <property type="entry name" value="Maltooligosyl trehalose synthase, domain 2"/>
    <property type="match status" value="1"/>
</dbReference>
<dbReference type="Pfam" id="PF00128">
    <property type="entry name" value="Alpha-amylase"/>
    <property type="match status" value="1"/>
</dbReference>
<dbReference type="EC" id="5.4.99.15" evidence="2"/>
<sequence length="807" mass="90146">MITPRATYRLQLNKDFTFADALALVPYLEELGVSHAYLSPILKARAGSTHGYDTVDHTQLNPELGTMAEFRALADALHQRGMGVLLDFVPNHVGVGGSENPIWLDLLKHGQASRYAEWFDVDWSAGRPGATGKVLVPFLGSTYAEALAAGQIRLKSDGEDGFAVWVYDNDKLPVRPEDAAALVEQYGSADAAVTAHTGHEGDFASWGALDRLIASQHWRLVHFGAGGDEMNYRRFFVNSELAGIRIDRDEVFEHAHRLVFELIAEVLVDGLRIDHIDGLLDPKRYLEQLRARSPRPIWLLIEKILAPHEQLRPDWPVDGTTGYEAGAELIRLVTRAEAEPALTAAYADFVGEVTEPDQEEYRTKLRVMDNELAAELESLAKRFAALAWSVPETRDLTELQMRRVLRETVAHLSVYRTYADGEGVSSRDRREIGRALALARRTQPQVQPIAFDFVERVLCGTLEGGYDPEALRLARGRFQQYSGPVMAKGLEDTTLYRYNRLVSLNDVGAHPDRFSLSIAAFHDSNRRRLVTHPSCMIATSTHDTKRGEDVRAFIAAIADEPELWGEAVNRWRQRLSPAADAVHPNDLYLLFQLLVGGWPVGDVGDEFAQRLKDAMMKSVREARERSDWGVNNTGYEEQVFGLIDALLGDARFLEDFHPVRERIQAVGRRKALVQAALKLTIPGVPDIYRGGEDWEQSFVDPDNRRPVDFARLKERLASPEKNRDEKIVLTRTLLRLRCRLPEVFSAGSYEPIDAGEDIIAFRRSHGDKSVVVIADLSRGHSTMLPQLADLPTAFGSTGGPVWVLASA</sequence>
<organism evidence="2 3">
    <name type="scientific">Devosia albogilva</name>
    <dbReference type="NCBI Taxonomy" id="429726"/>
    <lineage>
        <taxon>Bacteria</taxon>
        <taxon>Pseudomonadati</taxon>
        <taxon>Pseudomonadota</taxon>
        <taxon>Alphaproteobacteria</taxon>
        <taxon>Hyphomicrobiales</taxon>
        <taxon>Devosiaceae</taxon>
        <taxon>Devosia</taxon>
    </lineage>
</organism>
<proteinExistence type="predicted"/>
<dbReference type="PANTHER" id="PTHR10357:SF216">
    <property type="entry name" value="MALTOOLIGOSYL TREHALOSE SYNTHASE-RELATED"/>
    <property type="match status" value="1"/>
</dbReference>
<dbReference type="PANTHER" id="PTHR10357">
    <property type="entry name" value="ALPHA-AMYLASE FAMILY MEMBER"/>
    <property type="match status" value="1"/>
</dbReference>
<feature type="domain" description="Glycosyl hydrolase family 13 catalytic" evidence="1">
    <location>
        <begin position="1"/>
        <end position="737"/>
    </location>
</feature>
<dbReference type="InterPro" id="IPR006047">
    <property type="entry name" value="GH13_cat_dom"/>
</dbReference>
<dbReference type="Gene3D" id="1.10.150.200">
    <property type="entry name" value="Maltooligosyl trehalose synthase, domain 3"/>
    <property type="match status" value="1"/>
</dbReference>
<protein>
    <submittedName>
        <fullName evidence="2">Malto-oligosyltrehalose synthase</fullName>
        <ecNumber evidence="2">5.4.99.15</ecNumber>
    </submittedName>
</protein>
<keyword evidence="2" id="KW-0413">Isomerase</keyword>
<dbReference type="GO" id="GO:0047470">
    <property type="term" value="F:(1,4)-alpha-D-glucan 1-alpha-D-glucosylmutase activity"/>
    <property type="evidence" value="ECO:0007669"/>
    <property type="project" value="UniProtKB-EC"/>
</dbReference>
<comment type="caution">
    <text evidence="2">The sequence shown here is derived from an EMBL/GenBank/DDBJ whole genome shotgun (WGS) entry which is preliminary data.</text>
</comment>
<accession>A0ABW5QLC4</accession>
<gene>
    <name evidence="2" type="primary">treY</name>
    <name evidence="2" type="ORF">ACFSX5_12150</name>
</gene>
<reference evidence="3" key="1">
    <citation type="journal article" date="2019" name="Int. J. Syst. Evol. Microbiol.">
        <title>The Global Catalogue of Microorganisms (GCM) 10K type strain sequencing project: providing services to taxonomists for standard genome sequencing and annotation.</title>
        <authorList>
            <consortium name="The Broad Institute Genomics Platform"/>
            <consortium name="The Broad Institute Genome Sequencing Center for Infectious Disease"/>
            <person name="Wu L."/>
            <person name="Ma J."/>
        </authorList>
    </citation>
    <scope>NUCLEOTIDE SEQUENCE [LARGE SCALE GENOMIC DNA]</scope>
    <source>
        <strain evidence="3">CCM 7427</strain>
    </source>
</reference>
<dbReference type="Gene3D" id="1.10.10.470">
    <property type="entry name" value="Maltooligosyl trehalose synthase, domain 4"/>
    <property type="match status" value="1"/>
</dbReference>
<dbReference type="NCBIfam" id="TIGR02401">
    <property type="entry name" value="trehalose_TreY"/>
    <property type="match status" value="1"/>
</dbReference>
<dbReference type="Gene3D" id="3.20.20.80">
    <property type="entry name" value="Glycosidases"/>
    <property type="match status" value="1"/>
</dbReference>
<keyword evidence="3" id="KW-1185">Reference proteome</keyword>
<dbReference type="InterPro" id="IPR013797">
    <property type="entry name" value="Maltooligo_trehalose_synth_4"/>
</dbReference>
<name>A0ABW5QLC4_9HYPH</name>